<proteinExistence type="predicted"/>
<feature type="compositionally biased region" description="Basic and acidic residues" evidence="1">
    <location>
        <begin position="26"/>
        <end position="37"/>
    </location>
</feature>
<dbReference type="InterPro" id="IPR015330">
    <property type="entry name" value="DNA_primase/pol_bifunc_N"/>
</dbReference>
<organism evidence="3 4">
    <name type="scientific">Actinoplanes regularis</name>
    <dbReference type="NCBI Taxonomy" id="52697"/>
    <lineage>
        <taxon>Bacteria</taxon>
        <taxon>Bacillati</taxon>
        <taxon>Actinomycetota</taxon>
        <taxon>Actinomycetes</taxon>
        <taxon>Micromonosporales</taxon>
        <taxon>Micromonosporaceae</taxon>
        <taxon>Actinoplanes</taxon>
    </lineage>
</organism>
<dbReference type="SUPFAM" id="SSF56747">
    <property type="entry name" value="Prim-pol domain"/>
    <property type="match status" value="1"/>
</dbReference>
<dbReference type="SMART" id="SM00943">
    <property type="entry name" value="Prim-Pol"/>
    <property type="match status" value="1"/>
</dbReference>
<dbReference type="Proteomes" id="UP000198415">
    <property type="component" value="Unassembled WGS sequence"/>
</dbReference>
<name>A0A239BBQ9_9ACTN</name>
<dbReference type="RefSeq" id="WP_089295364.1">
    <property type="nucleotide sequence ID" value="NZ_BOMU01000059.1"/>
</dbReference>
<protein>
    <submittedName>
        <fullName evidence="3">Bifunctional DNA primase/polymerase, N-terminal</fullName>
    </submittedName>
</protein>
<feature type="domain" description="DNA primase/polymerase bifunctional N-terminal" evidence="2">
    <location>
        <begin position="11"/>
        <end position="209"/>
    </location>
</feature>
<feature type="compositionally biased region" description="Basic and acidic residues" evidence="1">
    <location>
        <begin position="44"/>
        <end position="56"/>
    </location>
</feature>
<dbReference type="EMBL" id="FZNR01000009">
    <property type="protein sequence ID" value="SNS05397.1"/>
    <property type="molecule type" value="Genomic_DNA"/>
</dbReference>
<dbReference type="CDD" id="cd04859">
    <property type="entry name" value="Prim_Pol"/>
    <property type="match status" value="1"/>
</dbReference>
<evidence type="ECO:0000313" key="4">
    <source>
        <dbReference type="Proteomes" id="UP000198415"/>
    </source>
</evidence>
<evidence type="ECO:0000313" key="3">
    <source>
        <dbReference type="EMBL" id="SNS05397.1"/>
    </source>
</evidence>
<dbReference type="OrthoDB" id="3218228at2"/>
<dbReference type="AlphaFoldDB" id="A0A239BBQ9"/>
<gene>
    <name evidence="3" type="ORF">SAMN06264365_109107</name>
</gene>
<dbReference type="Pfam" id="PF09250">
    <property type="entry name" value="Prim-Pol"/>
    <property type="match status" value="1"/>
</dbReference>
<accession>A0A239BBQ9</accession>
<evidence type="ECO:0000259" key="2">
    <source>
        <dbReference type="SMART" id="SM00943"/>
    </source>
</evidence>
<reference evidence="3 4" key="1">
    <citation type="submission" date="2017-06" db="EMBL/GenBank/DDBJ databases">
        <authorList>
            <person name="Kim H.J."/>
            <person name="Triplett B.A."/>
        </authorList>
    </citation>
    <scope>NUCLEOTIDE SEQUENCE [LARGE SCALE GENOMIC DNA]</scope>
    <source>
        <strain evidence="3 4">DSM 43151</strain>
    </source>
</reference>
<feature type="region of interest" description="Disordered" evidence="1">
    <location>
        <begin position="23"/>
        <end position="66"/>
    </location>
</feature>
<sequence length="318" mass="34228">MLDPAALRAAALGHAGRGWHVFPLRPDNRPHDPDQAKRPAFPGHGEDRCDRTDPRCHQRHTGWEPRATTDPARITRAWARTPYNIALACGPSGLVVIDLDTRKPGAEPPVGHDGYRHGLQVFTDLCHQHGHPVPDDTYTVATGNGGRHLYYRHPAGPALRNTQGDRGGLGWLIDTRAHGGYVVAPGSTAAGRPYRVLLDRPAAPLPGWIVDLLRPAEPAGPRKVLGDFSAFRRGAYVRAAVRRTLDHLAAARPGERNITLLGGAVSLGQLVAGGALPGEEVIEALTPTALAIGLTERETARTIRSGLRHGARNPRRVA</sequence>
<evidence type="ECO:0000256" key="1">
    <source>
        <dbReference type="SAM" id="MobiDB-lite"/>
    </source>
</evidence>
<keyword evidence="4" id="KW-1185">Reference proteome</keyword>